<dbReference type="EMBL" id="CP047593">
    <property type="protein sequence ID" value="QHI69826.1"/>
    <property type="molecule type" value="Genomic_DNA"/>
</dbReference>
<accession>A0A6P1ME03</accession>
<name>A0A6P1ME03_9BACT</name>
<sequence length="269" mass="29547">MMATRRRFMEGTLHAAMLSVLGNRVFGAQAASGSYALNPAFEYLKKWVAPTAPYTPDGPMVLKYDIINWMGEGGPHNTVIGKLILSRLRREQGRVAFRVDCACGQDHWVSEVTCLDDVWNTPEEWTFTSKPLSPDTNCRNLVENRFKGIRKKTELELTWAGGRKKSIPFSGPILFPFALLASPEKWARSSAADQPMNALRELHYLMPDQRFIADGTVVLTDGSSLGSFLQYGPGGIPVNYVSGPTGLPLAMTGFLISYLLTDAEIGGAA</sequence>
<proteinExistence type="predicted"/>
<evidence type="ECO:0000313" key="2">
    <source>
        <dbReference type="Proteomes" id="UP000464954"/>
    </source>
</evidence>
<evidence type="ECO:0000313" key="1">
    <source>
        <dbReference type="EMBL" id="QHI69826.1"/>
    </source>
</evidence>
<keyword evidence="2" id="KW-1185">Reference proteome</keyword>
<protein>
    <submittedName>
        <fullName evidence="1">Uncharacterized protein</fullName>
    </submittedName>
</protein>
<reference evidence="1 2" key="1">
    <citation type="submission" date="2020-01" db="EMBL/GenBank/DDBJ databases">
        <title>Ponticoccus aerotolerans gen. nov., sp. nov., an anaerobic bacterium and proposal of Ponticoccusceae fam. nov., Ponticoccusles ord. nov. and Ponticoccuse classis nov. in the phylum Kiritimatiellaeota.</title>
        <authorList>
            <person name="Zhou L.Y."/>
            <person name="Du Z.J."/>
        </authorList>
    </citation>
    <scope>NUCLEOTIDE SEQUENCE [LARGE SCALE GENOMIC DNA]</scope>
    <source>
        <strain evidence="1 2">S-5007</strain>
    </source>
</reference>
<gene>
    <name evidence="1" type="ORF">GT409_10315</name>
</gene>
<organism evidence="1 2">
    <name type="scientific">Tichowtungia aerotolerans</name>
    <dbReference type="NCBI Taxonomy" id="2697043"/>
    <lineage>
        <taxon>Bacteria</taxon>
        <taxon>Pseudomonadati</taxon>
        <taxon>Kiritimatiellota</taxon>
        <taxon>Tichowtungiia</taxon>
        <taxon>Tichowtungiales</taxon>
        <taxon>Tichowtungiaceae</taxon>
        <taxon>Tichowtungia</taxon>
    </lineage>
</organism>
<dbReference type="RefSeq" id="WP_160629008.1">
    <property type="nucleotide sequence ID" value="NZ_CP047593.1"/>
</dbReference>
<dbReference type="KEGG" id="taer:GT409_10315"/>
<dbReference type="Proteomes" id="UP000464954">
    <property type="component" value="Chromosome"/>
</dbReference>
<dbReference type="AlphaFoldDB" id="A0A6P1ME03"/>